<sequence length="82" mass="9403">MDSNLQVYSDWRFHSSTSNERLRVGHIVEIFDGISTSLSNSSVIIINDTAPDSRYNDFQERPERGLGLRILCSFRARLEANQ</sequence>
<name>A0ABR0FZD7_9PEZI</name>
<gene>
    <name evidence="1" type="ORF">QC761_0015120</name>
</gene>
<protein>
    <submittedName>
        <fullName evidence="1">Uncharacterized protein</fullName>
    </submittedName>
</protein>
<evidence type="ECO:0000313" key="1">
    <source>
        <dbReference type="EMBL" id="KAK4648832.1"/>
    </source>
</evidence>
<accession>A0ABR0FZD7</accession>
<dbReference type="RefSeq" id="XP_062737807.1">
    <property type="nucleotide sequence ID" value="XM_062871982.1"/>
</dbReference>
<evidence type="ECO:0000313" key="2">
    <source>
        <dbReference type="Proteomes" id="UP001322138"/>
    </source>
</evidence>
<keyword evidence="2" id="KW-1185">Reference proteome</keyword>
<dbReference type="GeneID" id="87891056"/>
<reference evidence="1 2" key="1">
    <citation type="journal article" date="2023" name="bioRxiv">
        <title>High-quality genome assemblies of four members of thePodospora anserinaspecies complex.</title>
        <authorList>
            <person name="Ament-Velasquez S.L."/>
            <person name="Vogan A.A."/>
            <person name="Wallerman O."/>
            <person name="Hartmann F."/>
            <person name="Gautier V."/>
            <person name="Silar P."/>
            <person name="Giraud T."/>
            <person name="Johannesson H."/>
        </authorList>
    </citation>
    <scope>NUCLEOTIDE SEQUENCE [LARGE SCALE GENOMIC DNA]</scope>
    <source>
        <strain evidence="1 2">CBS 112042</strain>
    </source>
</reference>
<organism evidence="1 2">
    <name type="scientific">Podospora bellae-mahoneyi</name>
    <dbReference type="NCBI Taxonomy" id="2093777"/>
    <lineage>
        <taxon>Eukaryota</taxon>
        <taxon>Fungi</taxon>
        <taxon>Dikarya</taxon>
        <taxon>Ascomycota</taxon>
        <taxon>Pezizomycotina</taxon>
        <taxon>Sordariomycetes</taxon>
        <taxon>Sordariomycetidae</taxon>
        <taxon>Sordariales</taxon>
        <taxon>Podosporaceae</taxon>
        <taxon>Podospora</taxon>
    </lineage>
</organism>
<comment type="caution">
    <text evidence="1">The sequence shown here is derived from an EMBL/GenBank/DDBJ whole genome shotgun (WGS) entry which is preliminary data.</text>
</comment>
<proteinExistence type="predicted"/>
<dbReference type="Proteomes" id="UP001322138">
    <property type="component" value="Unassembled WGS sequence"/>
</dbReference>
<dbReference type="EMBL" id="JAFFGZ010000001">
    <property type="protein sequence ID" value="KAK4648832.1"/>
    <property type="molecule type" value="Genomic_DNA"/>
</dbReference>